<feature type="chain" id="PRO_5016852678" evidence="1">
    <location>
        <begin position="20"/>
        <end position="293"/>
    </location>
</feature>
<dbReference type="EMBL" id="LUEZ02000112">
    <property type="protein sequence ID" value="RDB17440.1"/>
    <property type="molecule type" value="Genomic_DNA"/>
</dbReference>
<name>A0A369J8D3_HYPMA</name>
<dbReference type="PANTHER" id="PTHR38705:SF1">
    <property type="entry name" value="PROTEIN RDS1"/>
    <property type="match status" value="1"/>
</dbReference>
<proteinExistence type="predicted"/>
<protein>
    <submittedName>
        <fullName evidence="2">Protein rds1</fullName>
    </submittedName>
</protein>
<evidence type="ECO:0000313" key="2">
    <source>
        <dbReference type="EMBL" id="RDB17440.1"/>
    </source>
</evidence>
<feature type="signal peptide" evidence="1">
    <location>
        <begin position="1"/>
        <end position="19"/>
    </location>
</feature>
<gene>
    <name evidence="2" type="primary">rds1_1</name>
    <name evidence="2" type="ORF">Hypma_001615</name>
</gene>
<dbReference type="InterPro" id="IPR009078">
    <property type="entry name" value="Ferritin-like_SF"/>
</dbReference>
<dbReference type="Gene3D" id="1.20.1260.10">
    <property type="match status" value="1"/>
</dbReference>
<dbReference type="InterPro" id="IPR039254">
    <property type="entry name" value="Rds1"/>
</dbReference>
<sequence length="293" mass="31416">MKFTTVISTLSVVSLPALASVTPVKRAASSDVEILNFALTLEHLEVAFYSGGLSKFSQSAFRSSGFSAEDRNRYEQILEHEQTHVTFLTNAIKAAGGRPVKPCTYSFPYKNVEQWVDISYTLESVGTSAYNGAIGAFKSKSYATRAGSIMGVEARQSAWINSAVRGENPWNTAFETPLDMNQAFTLAKPFIVKCPTSNVRLPVKANPPLTVGKAVGGNNVALTFSVPRGVGSKPLFAAWLTGTGTVFTRITNKQTKVPRGLLGFVYVIITTSGNVVTDANTVAGPAVVTFPFN</sequence>
<dbReference type="Pfam" id="PF13668">
    <property type="entry name" value="Ferritin_2"/>
    <property type="match status" value="1"/>
</dbReference>
<dbReference type="InParanoid" id="A0A369J8D3"/>
<dbReference type="InterPro" id="IPR012347">
    <property type="entry name" value="Ferritin-like"/>
</dbReference>
<accession>A0A369J8D3</accession>
<dbReference type="OrthoDB" id="1001765at2759"/>
<organism evidence="2 3">
    <name type="scientific">Hypsizygus marmoreus</name>
    <name type="common">White beech mushroom</name>
    <name type="synonym">Agaricus marmoreus</name>
    <dbReference type="NCBI Taxonomy" id="39966"/>
    <lineage>
        <taxon>Eukaryota</taxon>
        <taxon>Fungi</taxon>
        <taxon>Dikarya</taxon>
        <taxon>Basidiomycota</taxon>
        <taxon>Agaricomycotina</taxon>
        <taxon>Agaricomycetes</taxon>
        <taxon>Agaricomycetidae</taxon>
        <taxon>Agaricales</taxon>
        <taxon>Tricholomatineae</taxon>
        <taxon>Lyophyllaceae</taxon>
        <taxon>Hypsizygus</taxon>
    </lineage>
</organism>
<dbReference type="STRING" id="39966.A0A369J8D3"/>
<evidence type="ECO:0000256" key="1">
    <source>
        <dbReference type="SAM" id="SignalP"/>
    </source>
</evidence>
<keyword evidence="1" id="KW-0732">Signal</keyword>
<dbReference type="Proteomes" id="UP000076154">
    <property type="component" value="Unassembled WGS sequence"/>
</dbReference>
<dbReference type="CDD" id="cd00657">
    <property type="entry name" value="Ferritin_like"/>
    <property type="match status" value="1"/>
</dbReference>
<evidence type="ECO:0000313" key="3">
    <source>
        <dbReference type="Proteomes" id="UP000076154"/>
    </source>
</evidence>
<dbReference type="AlphaFoldDB" id="A0A369J8D3"/>
<reference evidence="2" key="1">
    <citation type="submission" date="2018-04" db="EMBL/GenBank/DDBJ databases">
        <title>Whole genome sequencing of Hypsizygus marmoreus.</title>
        <authorList>
            <person name="Choi I.-G."/>
            <person name="Min B."/>
            <person name="Kim J.-G."/>
            <person name="Kim S."/>
            <person name="Oh Y.-L."/>
            <person name="Kong W.-S."/>
            <person name="Park H."/>
            <person name="Jeong J."/>
            <person name="Song E.-S."/>
        </authorList>
    </citation>
    <scope>NUCLEOTIDE SEQUENCE [LARGE SCALE GENOMIC DNA]</scope>
    <source>
        <strain evidence="2">51987-8</strain>
    </source>
</reference>
<dbReference type="PANTHER" id="PTHR38705">
    <property type="entry name" value="PROTEIN RDS1"/>
    <property type="match status" value="1"/>
</dbReference>
<keyword evidence="3" id="KW-1185">Reference proteome</keyword>
<comment type="caution">
    <text evidence="2">The sequence shown here is derived from an EMBL/GenBank/DDBJ whole genome shotgun (WGS) entry which is preliminary data.</text>
</comment>
<dbReference type="SUPFAM" id="SSF47240">
    <property type="entry name" value="Ferritin-like"/>
    <property type="match status" value="1"/>
</dbReference>